<dbReference type="PANTHER" id="PTHR34403">
    <property type="entry name" value="TOL-PAL SYSTEM PROTEIN TOLA"/>
    <property type="match status" value="1"/>
</dbReference>
<dbReference type="AlphaFoldDB" id="A0A2K0UCG6"/>
<reference evidence="2 3" key="1">
    <citation type="submission" date="2017-02" db="EMBL/GenBank/DDBJ databases">
        <title>Genomes of Trichoderma spp. with biocontrol activity.</title>
        <authorList>
            <person name="Gardiner D."/>
            <person name="Kazan K."/>
            <person name="Vos C."/>
            <person name="Harvey P."/>
        </authorList>
    </citation>
    <scope>NUCLEOTIDE SEQUENCE [LARGE SCALE GENOMIC DNA]</scope>
    <source>
        <strain evidence="2 3">Tr1</strain>
    </source>
</reference>
<feature type="region of interest" description="Disordered" evidence="1">
    <location>
        <begin position="212"/>
        <end position="281"/>
    </location>
</feature>
<feature type="compositionally biased region" description="Basic residues" evidence="1">
    <location>
        <begin position="690"/>
        <end position="703"/>
    </location>
</feature>
<dbReference type="PANTHER" id="PTHR34403:SF14">
    <property type="entry name" value="OS05G0225800 PROTEIN"/>
    <property type="match status" value="1"/>
</dbReference>
<dbReference type="EMBL" id="MTYI01000053">
    <property type="protein sequence ID" value="PNP55462.1"/>
    <property type="molecule type" value="Genomic_DNA"/>
</dbReference>
<comment type="caution">
    <text evidence="2">The sequence shown here is derived from an EMBL/GenBank/DDBJ whole genome shotgun (WGS) entry which is preliminary data.</text>
</comment>
<evidence type="ECO:0000313" key="3">
    <source>
        <dbReference type="Proteomes" id="UP000236290"/>
    </source>
</evidence>
<proteinExistence type="predicted"/>
<dbReference type="OrthoDB" id="5137810at2759"/>
<evidence type="ECO:0000313" key="2">
    <source>
        <dbReference type="EMBL" id="PNP55462.1"/>
    </source>
</evidence>
<dbReference type="InterPro" id="IPR050972">
    <property type="entry name" value="SDr-like"/>
</dbReference>
<dbReference type="Proteomes" id="UP000236290">
    <property type="component" value="Unassembled WGS sequence"/>
</dbReference>
<feature type="compositionally biased region" description="Low complexity" evidence="1">
    <location>
        <begin position="446"/>
        <end position="463"/>
    </location>
</feature>
<feature type="compositionally biased region" description="Basic and acidic residues" evidence="1">
    <location>
        <begin position="675"/>
        <end position="689"/>
    </location>
</feature>
<feature type="region of interest" description="Disordered" evidence="1">
    <location>
        <begin position="672"/>
        <end position="728"/>
    </location>
</feature>
<organism evidence="2 3">
    <name type="scientific">Trichoderma harzianum</name>
    <name type="common">Hypocrea lixii</name>
    <dbReference type="NCBI Taxonomy" id="5544"/>
    <lineage>
        <taxon>Eukaryota</taxon>
        <taxon>Fungi</taxon>
        <taxon>Dikarya</taxon>
        <taxon>Ascomycota</taxon>
        <taxon>Pezizomycotina</taxon>
        <taxon>Sordariomycetes</taxon>
        <taxon>Hypocreomycetidae</taxon>
        <taxon>Hypocreales</taxon>
        <taxon>Hypocreaceae</taxon>
        <taxon>Trichoderma</taxon>
    </lineage>
</organism>
<feature type="compositionally biased region" description="Basic and acidic residues" evidence="1">
    <location>
        <begin position="242"/>
        <end position="255"/>
    </location>
</feature>
<sequence length="847" mass="92176">MTRRGGSSDGTFYFQAWHVAKVVSGESWPQNKGLADFVEQNVAPATKKWLYIKGCVPTREKPGLLVPYSICVKLRTPKSGQDPKEAEQALLHFRNEEFPSLAKTYFNSKLRISLDFFNYYSEGADFDAPLANFDSVKTSKRLKEKVKSAVKFVKKDFWGDLVHGLVDSSKTEFKAARFIRKRGKGMYKAMGDPEDVEESDIVDISLDLSDPASNPNILPPTPLQNPLPLPVSLPDTSFARVPEPDVSPRPRKASDLSDITVGSTDAPATDASSVGSVETAQSSVVAEESSSSELQDAKEASSELAVVAEEDEASTSAVEEAEVEAEVDVVEAEVEVEAEAEVEAEVETDADAEVEAAAEVDEVEAEAEVDAEVEADAEVDVEAEAEVDTEVDAEAEVDAEVEAEVEIEADAEVEAEPEVEVDADEVDAEVEVDVTASDSSYQETMAEPADATSSPATTITPSSGAVATRRKMNCVSPQAAQTAYFMVQNSGNWLRYLMANHGQGAQKLRSTFFDSPIILAAPLQALSPDGMTRVYFMSQATKEQDEVIYDKNGRPVHTRKGGKSVQEWVVGSAKISTQALTMHLGKQLENRNARLLPAPPAVREVDSVVGPNNRLIEMTDAPGIPQAILVTTPHPVEDVREGDIVQEEHDDGFVHIETNVLNKLVEEVVSDDADATDKKGKGVMKAERKPRSKGKLPSTKHRSKTDMKNSKARIKKTTKVDQTTDASTSARAHVRFDIPVDVDDVPPRKPSKVYTPPFSRKSWRDVEPQEPQVMYDATSGYNFLQVEDVQVFSFSTSSHDTVLRTAPVAPAAVEDGEGIGVWSPPVVGIFSWMWDYLGGAPKVAAVH</sequence>
<feature type="region of interest" description="Disordered" evidence="1">
    <location>
        <begin position="438"/>
        <end position="464"/>
    </location>
</feature>
<feature type="compositionally biased region" description="Pro residues" evidence="1">
    <location>
        <begin position="217"/>
        <end position="231"/>
    </location>
</feature>
<name>A0A2K0UCG6_TRIHA</name>
<gene>
    <name evidence="2" type="ORF">THARTR1_04292</name>
</gene>
<protein>
    <submittedName>
        <fullName evidence="2">Uncharacterized protein</fullName>
    </submittedName>
</protein>
<evidence type="ECO:0000256" key="1">
    <source>
        <dbReference type="SAM" id="MobiDB-lite"/>
    </source>
</evidence>
<accession>A0A2K0UCG6</accession>